<keyword evidence="6" id="KW-0493">Microtubule</keyword>
<keyword evidence="6" id="KW-0206">Cytoskeleton</keyword>
<comment type="caution">
    <text evidence="8">The sequence shown here is derived from an EMBL/GenBank/DDBJ whole genome shotgun (WGS) entry which is preliminary data.</text>
</comment>
<dbReference type="InterPro" id="IPR004226">
    <property type="entry name" value="TBCA"/>
</dbReference>
<evidence type="ECO:0000256" key="2">
    <source>
        <dbReference type="ARBA" id="ARBA00006806"/>
    </source>
</evidence>
<dbReference type="PANTHER" id="PTHR21500">
    <property type="entry name" value="TUBULIN-SPECIFIC CHAPERONE A"/>
    <property type="match status" value="1"/>
</dbReference>
<dbReference type="Pfam" id="PF02970">
    <property type="entry name" value="TBCA"/>
    <property type="match status" value="1"/>
</dbReference>
<dbReference type="AlphaFoldDB" id="A0AA88IBA0"/>
<evidence type="ECO:0000256" key="5">
    <source>
        <dbReference type="ARBA" id="ARBA00026055"/>
    </source>
</evidence>
<comment type="function">
    <text evidence="1">Tubulin-folding protein; involved in the early step of the tubulin folding pathway.</text>
</comment>
<feature type="coiled-coil region" evidence="7">
    <location>
        <begin position="20"/>
        <end position="51"/>
    </location>
</feature>
<dbReference type="GO" id="GO:0005829">
    <property type="term" value="C:cytosol"/>
    <property type="evidence" value="ECO:0007669"/>
    <property type="project" value="TreeGrafter"/>
</dbReference>
<evidence type="ECO:0000256" key="3">
    <source>
        <dbReference type="ARBA" id="ARBA00015002"/>
    </source>
</evidence>
<dbReference type="GO" id="GO:0007023">
    <property type="term" value="P:post-chaperonin tubulin folding pathway"/>
    <property type="evidence" value="ECO:0007669"/>
    <property type="project" value="UniProtKB-UniRule"/>
</dbReference>
<keyword evidence="9" id="KW-1185">Reference proteome</keyword>
<comment type="subunit">
    <text evidence="5 6">Supercomplex made of cofactors A to E. Cofactors A and D function by capturing and stabilizing tubulin in a quasi-native conformation. Cofactor E binds to the cofactor D-tubulin complex; interaction with cofactor C then causes the release of tubulin polypeptides that are committed to the native state.</text>
</comment>
<dbReference type="Proteomes" id="UP001187531">
    <property type="component" value="Unassembled WGS sequence"/>
</dbReference>
<evidence type="ECO:0000256" key="7">
    <source>
        <dbReference type="SAM" id="Coils"/>
    </source>
</evidence>
<evidence type="ECO:0000313" key="9">
    <source>
        <dbReference type="Proteomes" id="UP001187531"/>
    </source>
</evidence>
<name>A0AA88IBA0_ARTSF</name>
<keyword evidence="7" id="KW-0175">Coiled coil</keyword>
<evidence type="ECO:0000256" key="4">
    <source>
        <dbReference type="ARBA" id="ARBA00023186"/>
    </source>
</evidence>
<keyword evidence="4 6" id="KW-0143">Chaperone</keyword>
<keyword evidence="6" id="KW-0963">Cytoplasm</keyword>
<gene>
    <name evidence="8" type="ORF">QYM36_003363</name>
</gene>
<reference evidence="8" key="1">
    <citation type="submission" date="2023-07" db="EMBL/GenBank/DDBJ databases">
        <title>Chromosome-level genome assembly of Artemia franciscana.</title>
        <authorList>
            <person name="Jo E."/>
        </authorList>
    </citation>
    <scope>NUCLEOTIDE SEQUENCE</scope>
    <source>
        <tissue evidence="8">Whole body</tissue>
    </source>
</reference>
<dbReference type="GO" id="GO:0007021">
    <property type="term" value="P:tubulin complex assembly"/>
    <property type="evidence" value="ECO:0007669"/>
    <property type="project" value="UniProtKB-UniRule"/>
</dbReference>
<comment type="similarity">
    <text evidence="2 6">Belongs to the TBCA family.</text>
</comment>
<evidence type="ECO:0000313" key="8">
    <source>
        <dbReference type="EMBL" id="KAK2721051.1"/>
    </source>
</evidence>
<evidence type="ECO:0000256" key="6">
    <source>
        <dbReference type="RuleBase" id="RU364030"/>
    </source>
</evidence>
<dbReference type="SUPFAM" id="SSF46988">
    <property type="entry name" value="Tubulin chaperone cofactor A"/>
    <property type="match status" value="1"/>
</dbReference>
<comment type="subcellular location">
    <subcellularLocation>
        <location evidence="6">Cytoplasm</location>
        <location evidence="6">Cytoskeleton</location>
    </subcellularLocation>
</comment>
<dbReference type="InterPro" id="IPR036126">
    <property type="entry name" value="TBCA_sf"/>
</dbReference>
<dbReference type="Gene3D" id="1.20.58.90">
    <property type="match status" value="1"/>
</dbReference>
<accession>A0AA88IBA0</accession>
<dbReference type="GO" id="GO:0005874">
    <property type="term" value="C:microtubule"/>
    <property type="evidence" value="ECO:0007669"/>
    <property type="project" value="UniProtKB-KW"/>
</dbReference>
<proteinExistence type="inferred from homology"/>
<organism evidence="8 9">
    <name type="scientific">Artemia franciscana</name>
    <name type="common">Brine shrimp</name>
    <name type="synonym">Artemia sanfranciscana</name>
    <dbReference type="NCBI Taxonomy" id="6661"/>
    <lineage>
        <taxon>Eukaryota</taxon>
        <taxon>Metazoa</taxon>
        <taxon>Ecdysozoa</taxon>
        <taxon>Arthropoda</taxon>
        <taxon>Crustacea</taxon>
        <taxon>Branchiopoda</taxon>
        <taxon>Anostraca</taxon>
        <taxon>Artemiidae</taxon>
        <taxon>Artemia</taxon>
    </lineage>
</organism>
<dbReference type="PANTHER" id="PTHR21500:SF0">
    <property type="entry name" value="TUBULIN-SPECIFIC CHAPERONE A"/>
    <property type="match status" value="1"/>
</dbReference>
<evidence type="ECO:0000256" key="1">
    <source>
        <dbReference type="ARBA" id="ARBA00003046"/>
    </source>
</evidence>
<sequence>MTSDISDPRIKNLKIKTGVVKRITKEKISYEKELEKEKERLQKQKDAGEDEHVLRKQEEIIQECLQMIPDSVRRLNSAVTDLHNSLDAEKDLEEIEEYQIALLSIAAAEPHLA</sequence>
<dbReference type="EMBL" id="JAVRJZ010000006">
    <property type="protein sequence ID" value="KAK2721051.1"/>
    <property type="molecule type" value="Genomic_DNA"/>
</dbReference>
<dbReference type="GO" id="GO:0048487">
    <property type="term" value="F:beta-tubulin binding"/>
    <property type="evidence" value="ECO:0007669"/>
    <property type="project" value="InterPro"/>
</dbReference>
<protein>
    <recommendedName>
        <fullName evidence="3 6">Tubulin-specific chaperone A</fullName>
    </recommendedName>
</protein>